<reference evidence="3" key="1">
    <citation type="submission" date="2018-05" db="EMBL/GenBank/DDBJ databases">
        <authorList>
            <person name="Lanie J.A."/>
            <person name="Ng W.-L."/>
            <person name="Kazmierczak K.M."/>
            <person name="Andrzejewski T.M."/>
            <person name="Davidsen T.M."/>
            <person name="Wayne K.J."/>
            <person name="Tettelin H."/>
            <person name="Glass J.I."/>
            <person name="Rusch D."/>
            <person name="Podicherti R."/>
            <person name="Tsui H.-C.T."/>
            <person name="Winkler M.E."/>
        </authorList>
    </citation>
    <scope>NUCLEOTIDE SEQUENCE</scope>
</reference>
<keyword evidence="2" id="KW-0378">Hydrolase</keyword>
<dbReference type="InterPro" id="IPR029069">
    <property type="entry name" value="HotDog_dom_sf"/>
</dbReference>
<comment type="similarity">
    <text evidence="1">Belongs to the 4-hydroxybenzoyl-CoA thioesterase family.</text>
</comment>
<dbReference type="PANTHER" id="PTHR31793">
    <property type="entry name" value="4-HYDROXYBENZOYL-COA THIOESTERASE FAMILY MEMBER"/>
    <property type="match status" value="1"/>
</dbReference>
<dbReference type="Gene3D" id="3.10.129.10">
    <property type="entry name" value="Hotdog Thioesterase"/>
    <property type="match status" value="1"/>
</dbReference>
<dbReference type="PANTHER" id="PTHR31793:SF27">
    <property type="entry name" value="NOVEL THIOESTERASE SUPERFAMILY DOMAIN AND SAPOSIN A-TYPE DOMAIN CONTAINING PROTEIN (0610012H03RIK)"/>
    <property type="match status" value="1"/>
</dbReference>
<gene>
    <name evidence="3" type="ORF">METZ01_LOCUS84646</name>
</gene>
<dbReference type="SUPFAM" id="SSF54637">
    <property type="entry name" value="Thioesterase/thiol ester dehydrase-isomerase"/>
    <property type="match status" value="1"/>
</dbReference>
<proteinExistence type="inferred from homology"/>
<evidence type="ECO:0000256" key="1">
    <source>
        <dbReference type="ARBA" id="ARBA00005953"/>
    </source>
</evidence>
<evidence type="ECO:0000313" key="3">
    <source>
        <dbReference type="EMBL" id="SVA31792.1"/>
    </source>
</evidence>
<protein>
    <submittedName>
        <fullName evidence="3">Uncharacterized protein</fullName>
    </submittedName>
</protein>
<evidence type="ECO:0000256" key="2">
    <source>
        <dbReference type="ARBA" id="ARBA00022801"/>
    </source>
</evidence>
<sequence>VAYEFKFVRTVEFSETDMAGIVHFSNYAKYLEAAEHRFFRSIGYSIVAAPTDPRVGWPRVHVGFDFKKPLRFEDEIEIHLLVARLRSKSITYKFRINKISGDQRELAATGEMTAVCVSIARHGTMKACSIPAEVAAQIEVAPAGLLED</sequence>
<name>A0A381UUD7_9ZZZZ</name>
<dbReference type="EMBL" id="UINC01007168">
    <property type="protein sequence ID" value="SVA31792.1"/>
    <property type="molecule type" value="Genomic_DNA"/>
</dbReference>
<dbReference type="InterPro" id="IPR050563">
    <property type="entry name" value="4-hydroxybenzoyl-CoA_TE"/>
</dbReference>
<organism evidence="3">
    <name type="scientific">marine metagenome</name>
    <dbReference type="NCBI Taxonomy" id="408172"/>
    <lineage>
        <taxon>unclassified sequences</taxon>
        <taxon>metagenomes</taxon>
        <taxon>ecological metagenomes</taxon>
    </lineage>
</organism>
<dbReference type="GO" id="GO:0047617">
    <property type="term" value="F:fatty acyl-CoA hydrolase activity"/>
    <property type="evidence" value="ECO:0007669"/>
    <property type="project" value="TreeGrafter"/>
</dbReference>
<dbReference type="CDD" id="cd00586">
    <property type="entry name" value="4HBT"/>
    <property type="match status" value="1"/>
</dbReference>
<dbReference type="AlphaFoldDB" id="A0A381UUD7"/>
<accession>A0A381UUD7</accession>
<dbReference type="PIRSF" id="PIRSF003230">
    <property type="entry name" value="YbgC"/>
    <property type="match status" value="1"/>
</dbReference>
<feature type="non-terminal residue" evidence="3">
    <location>
        <position position="1"/>
    </location>
</feature>
<dbReference type="Pfam" id="PF13279">
    <property type="entry name" value="4HBT_2"/>
    <property type="match status" value="1"/>
</dbReference>
<dbReference type="InterPro" id="IPR006684">
    <property type="entry name" value="YbgC/YbaW"/>
</dbReference>